<dbReference type="EMBL" id="JADKFW010000004">
    <property type="protein sequence ID" value="MBK9717213.1"/>
    <property type="molecule type" value="Genomic_DNA"/>
</dbReference>
<evidence type="ECO:0000256" key="4">
    <source>
        <dbReference type="ARBA" id="ARBA00022679"/>
    </source>
</evidence>
<dbReference type="Pfam" id="PF00590">
    <property type="entry name" value="TP_methylase"/>
    <property type="match status" value="1"/>
</dbReference>
<gene>
    <name evidence="7" type="ORF">IPO85_06830</name>
</gene>
<dbReference type="PANTHER" id="PTHR46111:SF2">
    <property type="entry name" value="SAM-DEPENDENT METHYLTRANSFERASE"/>
    <property type="match status" value="1"/>
</dbReference>
<evidence type="ECO:0000256" key="1">
    <source>
        <dbReference type="ARBA" id="ARBA00022490"/>
    </source>
</evidence>
<keyword evidence="5" id="KW-0949">S-adenosyl-L-methionine</keyword>
<reference evidence="7 8" key="1">
    <citation type="submission" date="2020-10" db="EMBL/GenBank/DDBJ databases">
        <title>Connecting structure to function with the recovery of over 1000 high-quality activated sludge metagenome-assembled genomes encoding full-length rRNA genes using long-read sequencing.</title>
        <authorList>
            <person name="Singleton C.M."/>
            <person name="Petriglieri F."/>
            <person name="Kristensen J.M."/>
            <person name="Kirkegaard R.H."/>
            <person name="Michaelsen T.Y."/>
            <person name="Andersen M.H."/>
            <person name="Karst S.M."/>
            <person name="Dueholm M.S."/>
            <person name="Nielsen P.H."/>
            <person name="Albertsen M."/>
        </authorList>
    </citation>
    <scope>NUCLEOTIDE SEQUENCE [LARGE SCALE GENOMIC DNA]</scope>
    <source>
        <strain evidence="7">Ribe_18-Q3-R11-54_BAT3C.373</strain>
    </source>
</reference>
<dbReference type="Proteomes" id="UP000808349">
    <property type="component" value="Unassembled WGS sequence"/>
</dbReference>
<dbReference type="GO" id="GO:0008168">
    <property type="term" value="F:methyltransferase activity"/>
    <property type="evidence" value="ECO:0007669"/>
    <property type="project" value="UniProtKB-KW"/>
</dbReference>
<evidence type="ECO:0000259" key="6">
    <source>
        <dbReference type="Pfam" id="PF00590"/>
    </source>
</evidence>
<evidence type="ECO:0000256" key="2">
    <source>
        <dbReference type="ARBA" id="ARBA00022552"/>
    </source>
</evidence>
<evidence type="ECO:0000256" key="3">
    <source>
        <dbReference type="ARBA" id="ARBA00022603"/>
    </source>
</evidence>
<dbReference type="Gene3D" id="3.40.1010.10">
    <property type="entry name" value="Cobalt-precorrin-4 Transmethylase, Domain 1"/>
    <property type="match status" value="1"/>
</dbReference>
<sequence length="239" mass="26275">MSKGKLHLIPVPLSGAGISQMSSSAIETARSCRFFLAERAKTARQFIKGISHPLPLLQIEVQDWEANTIAEHWKWLQMLLDQGEDVCLVSEAGAPCVADPGHEMVIKAHQGGYTVVPHAGPNSMIMALMSSGLVGQQFCFHGYLPAKKEFLREALIKIGQQALKTNATQLFMETPYRNKQMFEIALSVLQQDLYLCVASNLGAPNELIQTKTIKDWKSVNVAIYQDAPAIFVLGQGPIV</sequence>
<dbReference type="InterPro" id="IPR014777">
    <property type="entry name" value="4pyrrole_Mease_sub1"/>
</dbReference>
<dbReference type="SUPFAM" id="SSF53790">
    <property type="entry name" value="Tetrapyrrole methylase"/>
    <property type="match status" value="1"/>
</dbReference>
<keyword evidence="4" id="KW-0808">Transferase</keyword>
<dbReference type="GO" id="GO:0032259">
    <property type="term" value="P:methylation"/>
    <property type="evidence" value="ECO:0007669"/>
    <property type="project" value="UniProtKB-KW"/>
</dbReference>
<protein>
    <submittedName>
        <fullName evidence="7">SAM-dependent methyltransferase</fullName>
    </submittedName>
</protein>
<evidence type="ECO:0000313" key="7">
    <source>
        <dbReference type="EMBL" id="MBK9717213.1"/>
    </source>
</evidence>
<dbReference type="GO" id="GO:0006364">
    <property type="term" value="P:rRNA processing"/>
    <property type="evidence" value="ECO:0007669"/>
    <property type="project" value="UniProtKB-KW"/>
</dbReference>
<organism evidence="7 8">
    <name type="scientific">Candidatus Defluviibacterium haderslevense</name>
    <dbReference type="NCBI Taxonomy" id="2981993"/>
    <lineage>
        <taxon>Bacteria</taxon>
        <taxon>Pseudomonadati</taxon>
        <taxon>Bacteroidota</taxon>
        <taxon>Saprospiria</taxon>
        <taxon>Saprospirales</taxon>
        <taxon>Saprospiraceae</taxon>
        <taxon>Candidatus Defluviibacterium</taxon>
    </lineage>
</organism>
<evidence type="ECO:0000313" key="8">
    <source>
        <dbReference type="Proteomes" id="UP000808349"/>
    </source>
</evidence>
<dbReference type="InterPro" id="IPR014776">
    <property type="entry name" value="4pyrrole_Mease_sub2"/>
</dbReference>
<dbReference type="PANTHER" id="PTHR46111">
    <property type="entry name" value="RIBOSOMAL RNA SMALL SUBUNIT METHYLTRANSFERASE I"/>
    <property type="match status" value="1"/>
</dbReference>
<dbReference type="InterPro" id="IPR008189">
    <property type="entry name" value="rRNA_ssu_MeTfrase_I"/>
</dbReference>
<feature type="domain" description="Tetrapyrrole methylase" evidence="6">
    <location>
        <begin position="19"/>
        <end position="215"/>
    </location>
</feature>
<comment type="caution">
    <text evidence="7">The sequence shown here is derived from an EMBL/GenBank/DDBJ whole genome shotgun (WGS) entry which is preliminary data.</text>
</comment>
<keyword evidence="3 7" id="KW-0489">Methyltransferase</keyword>
<proteinExistence type="predicted"/>
<dbReference type="AlphaFoldDB" id="A0A9D7S7K3"/>
<dbReference type="Gene3D" id="3.30.950.10">
    <property type="entry name" value="Methyltransferase, Cobalt-precorrin-4 Transmethylase, Domain 2"/>
    <property type="match status" value="1"/>
</dbReference>
<accession>A0A9D7S7K3</accession>
<name>A0A9D7S7K3_9BACT</name>
<dbReference type="InterPro" id="IPR000878">
    <property type="entry name" value="4pyrrol_Mease"/>
</dbReference>
<dbReference type="CDD" id="cd11649">
    <property type="entry name" value="RsmI_like"/>
    <property type="match status" value="1"/>
</dbReference>
<keyword evidence="1" id="KW-0963">Cytoplasm</keyword>
<keyword evidence="2" id="KW-0698">rRNA processing</keyword>
<dbReference type="InterPro" id="IPR035996">
    <property type="entry name" value="4pyrrol_Methylase_sf"/>
</dbReference>
<evidence type="ECO:0000256" key="5">
    <source>
        <dbReference type="ARBA" id="ARBA00022691"/>
    </source>
</evidence>